<gene>
    <name evidence="1" type="ORF">BpHYR1_039787</name>
</gene>
<keyword evidence="2" id="KW-1185">Reference proteome</keyword>
<name>A0A3M7QFD6_BRAPC</name>
<organism evidence="1 2">
    <name type="scientific">Brachionus plicatilis</name>
    <name type="common">Marine rotifer</name>
    <name type="synonym">Brachionus muelleri</name>
    <dbReference type="NCBI Taxonomy" id="10195"/>
    <lineage>
        <taxon>Eukaryota</taxon>
        <taxon>Metazoa</taxon>
        <taxon>Spiralia</taxon>
        <taxon>Gnathifera</taxon>
        <taxon>Rotifera</taxon>
        <taxon>Eurotatoria</taxon>
        <taxon>Monogononta</taxon>
        <taxon>Pseudotrocha</taxon>
        <taxon>Ploima</taxon>
        <taxon>Brachionidae</taxon>
        <taxon>Brachionus</taxon>
    </lineage>
</organism>
<protein>
    <submittedName>
        <fullName evidence="1">Uncharacterized protein</fullName>
    </submittedName>
</protein>
<dbReference type="EMBL" id="REGN01006337">
    <property type="protein sequence ID" value="RNA09922.1"/>
    <property type="molecule type" value="Genomic_DNA"/>
</dbReference>
<evidence type="ECO:0000313" key="2">
    <source>
        <dbReference type="Proteomes" id="UP000276133"/>
    </source>
</evidence>
<dbReference type="Proteomes" id="UP000276133">
    <property type="component" value="Unassembled WGS sequence"/>
</dbReference>
<dbReference type="AlphaFoldDB" id="A0A3M7QFD6"/>
<sequence length="17" mass="1939">MKKKTRPIGQAKKPISK</sequence>
<evidence type="ECO:0000313" key="1">
    <source>
        <dbReference type="EMBL" id="RNA09922.1"/>
    </source>
</evidence>
<proteinExistence type="predicted"/>
<accession>A0A3M7QFD6</accession>
<reference evidence="1 2" key="1">
    <citation type="journal article" date="2018" name="Sci. Rep.">
        <title>Genomic signatures of local adaptation to the degree of environmental predictability in rotifers.</title>
        <authorList>
            <person name="Franch-Gras L."/>
            <person name="Hahn C."/>
            <person name="Garcia-Roger E.M."/>
            <person name="Carmona M.J."/>
            <person name="Serra M."/>
            <person name="Gomez A."/>
        </authorList>
    </citation>
    <scope>NUCLEOTIDE SEQUENCE [LARGE SCALE GENOMIC DNA]</scope>
    <source>
        <strain evidence="1">HYR1</strain>
    </source>
</reference>
<comment type="caution">
    <text evidence="1">The sequence shown here is derived from an EMBL/GenBank/DDBJ whole genome shotgun (WGS) entry which is preliminary data.</text>
</comment>